<dbReference type="PANTHER" id="PTHR43479:SF7">
    <property type="entry name" value="TETR-FAMILY TRANSCRIPTIONAL REGULATOR"/>
    <property type="match status" value="1"/>
</dbReference>
<dbReference type="InterPro" id="IPR050624">
    <property type="entry name" value="HTH-type_Tx_Regulator"/>
</dbReference>
<dbReference type="InterPro" id="IPR009057">
    <property type="entry name" value="Homeodomain-like_sf"/>
</dbReference>
<evidence type="ECO:0000313" key="6">
    <source>
        <dbReference type="EMBL" id="SPB24970.1"/>
    </source>
</evidence>
<evidence type="ECO:0000256" key="1">
    <source>
        <dbReference type="ARBA" id="ARBA00023125"/>
    </source>
</evidence>
<evidence type="ECO:0000313" key="7">
    <source>
        <dbReference type="Proteomes" id="UP000267794"/>
    </source>
</evidence>
<accession>A0A2X0R6S4</accession>
<dbReference type="Gene3D" id="1.10.357.10">
    <property type="entry name" value="Tetracycline Repressor, domain 2"/>
    <property type="match status" value="1"/>
</dbReference>
<evidence type="ECO:0000313" key="5">
    <source>
        <dbReference type="EMBL" id="GFP14318.1"/>
    </source>
</evidence>
<name>A0A2X0R6S4_LACHE</name>
<reference evidence="5" key="3">
    <citation type="submission" date="2020-07" db="EMBL/GenBank/DDBJ databases">
        <title>Draft genome sequence of Lactobacillus helveticus strain JCM 1062.</title>
        <authorList>
            <person name="Endo A."/>
            <person name="Maeno S."/>
            <person name="Kido Y."/>
        </authorList>
    </citation>
    <scope>NUCLEOTIDE SEQUENCE</scope>
    <source>
        <strain evidence="5">JCM 1062</strain>
    </source>
</reference>
<keyword evidence="1 2" id="KW-0238">DNA-binding</keyword>
<sequence length="138" mass="16487">MKLTGYEDLRVQRTINSIYHAFEELICEKEYPKITVKELAQRAQINKKTFYRYYPTLDDLLHEMQAQYAKEFIEEVKDYRYPDDLDKEIAAFFEFSAKQGEAYDRITVSAGDSSYTGIRREMINEVMHKTWDNHHPLT</sequence>
<reference evidence="4 7" key="1">
    <citation type="submission" date="2016-10" db="EMBL/GenBank/DDBJ databases">
        <title>Complete genomic sequencing of Lactobacillus helveticus LH99 and comparative genome analysis.</title>
        <authorList>
            <person name="Li N."/>
            <person name="You C."/>
            <person name="Liu Z."/>
        </authorList>
    </citation>
    <scope>NUCLEOTIDE SEQUENCE [LARGE SCALE GENOMIC DNA]</scope>
    <source>
        <strain evidence="4 7">LH99</strain>
    </source>
</reference>
<dbReference type="AlphaFoldDB" id="A0A2X0R6S4"/>
<dbReference type="InterPro" id="IPR001647">
    <property type="entry name" value="HTH_TetR"/>
</dbReference>
<dbReference type="Pfam" id="PF00440">
    <property type="entry name" value="TetR_N"/>
    <property type="match status" value="1"/>
</dbReference>
<dbReference type="RefSeq" id="WP_201726071.1">
    <property type="nucleotide sequence ID" value="NZ_BLYS01000445.1"/>
</dbReference>
<dbReference type="GO" id="GO:0003677">
    <property type="term" value="F:DNA binding"/>
    <property type="evidence" value="ECO:0007669"/>
    <property type="project" value="UniProtKB-UniRule"/>
</dbReference>
<feature type="DNA-binding region" description="H-T-H motif" evidence="2">
    <location>
        <begin position="35"/>
        <end position="54"/>
    </location>
</feature>
<evidence type="ECO:0000313" key="4">
    <source>
        <dbReference type="EMBL" id="AYE62565.1"/>
    </source>
</evidence>
<dbReference type="Proteomes" id="UP000630086">
    <property type="component" value="Unassembled WGS sequence"/>
</dbReference>
<dbReference type="SUPFAM" id="SSF46689">
    <property type="entry name" value="Homeodomain-like"/>
    <property type="match status" value="1"/>
</dbReference>
<proteinExistence type="predicted"/>
<dbReference type="Proteomes" id="UP000267794">
    <property type="component" value="Chromosome"/>
</dbReference>
<organism evidence="6">
    <name type="scientific">Lactobacillus helveticus</name>
    <name type="common">Lactobacillus suntoryeus</name>
    <dbReference type="NCBI Taxonomy" id="1587"/>
    <lineage>
        <taxon>Bacteria</taxon>
        <taxon>Bacillati</taxon>
        <taxon>Bacillota</taxon>
        <taxon>Bacilli</taxon>
        <taxon>Lactobacillales</taxon>
        <taxon>Lactobacillaceae</taxon>
        <taxon>Lactobacillus</taxon>
    </lineage>
</organism>
<evidence type="ECO:0000259" key="3">
    <source>
        <dbReference type="PROSITE" id="PS50977"/>
    </source>
</evidence>
<dbReference type="EMBL" id="CP017982">
    <property type="protein sequence ID" value="AYE62565.1"/>
    <property type="molecule type" value="Genomic_DNA"/>
</dbReference>
<gene>
    <name evidence="4" type="ORF">BC335_2220</name>
    <name evidence="6" type="ORF">BDKNPLJD_01284</name>
    <name evidence="5" type="ORF">LHEJCM1062_21900</name>
</gene>
<dbReference type="EMBL" id="OGTV01000064">
    <property type="protein sequence ID" value="SPB24970.1"/>
    <property type="molecule type" value="Genomic_DNA"/>
</dbReference>
<dbReference type="EMBL" id="BLYV01000452">
    <property type="protein sequence ID" value="GFP14318.1"/>
    <property type="molecule type" value="Genomic_DNA"/>
</dbReference>
<protein>
    <recommendedName>
        <fullName evidence="3">HTH tetR-type domain-containing protein</fullName>
    </recommendedName>
</protein>
<dbReference type="PROSITE" id="PS50977">
    <property type="entry name" value="HTH_TETR_2"/>
    <property type="match status" value="1"/>
</dbReference>
<feature type="domain" description="HTH tetR-type" evidence="3">
    <location>
        <begin position="12"/>
        <end position="72"/>
    </location>
</feature>
<evidence type="ECO:0000256" key="2">
    <source>
        <dbReference type="PROSITE-ProRule" id="PRU00335"/>
    </source>
</evidence>
<dbReference type="PANTHER" id="PTHR43479">
    <property type="entry name" value="ACREF/ENVCD OPERON REPRESSOR-RELATED"/>
    <property type="match status" value="1"/>
</dbReference>
<reference evidence="6" key="2">
    <citation type="submission" date="2018-01" db="EMBL/GenBank/DDBJ databases">
        <authorList>
            <person name="Gaut B.S."/>
            <person name="Morton B.R."/>
            <person name="Clegg M.T."/>
            <person name="Duvall M.R."/>
        </authorList>
    </citation>
    <scope>NUCLEOTIDE SEQUENCE</scope>
    <source>
        <strain evidence="6">Lactobacillus helveticus</strain>
    </source>
</reference>